<evidence type="ECO:0000256" key="3">
    <source>
        <dbReference type="ARBA" id="ARBA00022989"/>
    </source>
</evidence>
<evidence type="ECO:0000259" key="7">
    <source>
        <dbReference type="PROSITE" id="PS50929"/>
    </source>
</evidence>
<organism evidence="8 9">
    <name type="scientific">Vitis vinifera</name>
    <name type="common">Grape</name>
    <dbReference type="NCBI Taxonomy" id="29760"/>
    <lineage>
        <taxon>Eukaryota</taxon>
        <taxon>Viridiplantae</taxon>
        <taxon>Streptophyta</taxon>
        <taxon>Embryophyta</taxon>
        <taxon>Tracheophyta</taxon>
        <taxon>Spermatophyta</taxon>
        <taxon>Magnoliopsida</taxon>
        <taxon>eudicotyledons</taxon>
        <taxon>Gunneridae</taxon>
        <taxon>Pentapetalae</taxon>
        <taxon>rosids</taxon>
        <taxon>Vitales</taxon>
        <taxon>Vitaceae</taxon>
        <taxon>Viteae</taxon>
        <taxon>Vitis</taxon>
    </lineage>
</organism>
<evidence type="ECO:0000256" key="1">
    <source>
        <dbReference type="ARBA" id="ARBA00004141"/>
    </source>
</evidence>
<keyword evidence="3 6" id="KW-1133">Transmembrane helix</keyword>
<dbReference type="Gene3D" id="1.20.1560.10">
    <property type="entry name" value="ABC transporter type 1, transmembrane domain"/>
    <property type="match status" value="1"/>
</dbReference>
<evidence type="ECO:0000256" key="2">
    <source>
        <dbReference type="ARBA" id="ARBA00022692"/>
    </source>
</evidence>
<feature type="transmembrane region" description="Helical" evidence="6">
    <location>
        <begin position="68"/>
        <end position="92"/>
    </location>
</feature>
<name>A0ABY9CZP0_VITVI</name>
<feature type="region of interest" description="Disordered" evidence="5">
    <location>
        <begin position="22"/>
        <end position="42"/>
    </location>
</feature>
<feature type="transmembrane region" description="Helical" evidence="6">
    <location>
        <begin position="195"/>
        <end position="217"/>
    </location>
</feature>
<evidence type="ECO:0000313" key="9">
    <source>
        <dbReference type="Proteomes" id="UP001227230"/>
    </source>
</evidence>
<protein>
    <recommendedName>
        <fullName evidence="7">ABC transmembrane type-1 domain-containing protein</fullName>
    </recommendedName>
</protein>
<dbReference type="EMBL" id="CP126659">
    <property type="protein sequence ID" value="WJZ99986.1"/>
    <property type="molecule type" value="Genomic_DNA"/>
</dbReference>
<keyword evidence="2 6" id="KW-0812">Transmembrane</keyword>
<dbReference type="InterPro" id="IPR011527">
    <property type="entry name" value="ABC1_TM_dom"/>
</dbReference>
<evidence type="ECO:0000256" key="5">
    <source>
        <dbReference type="SAM" id="MobiDB-lite"/>
    </source>
</evidence>
<dbReference type="SUPFAM" id="SSF90123">
    <property type="entry name" value="ABC transporter transmembrane region"/>
    <property type="match status" value="1"/>
</dbReference>
<dbReference type="Proteomes" id="UP001227230">
    <property type="component" value="Chromosome 12"/>
</dbReference>
<evidence type="ECO:0000256" key="6">
    <source>
        <dbReference type="SAM" id="Phobius"/>
    </source>
</evidence>
<keyword evidence="4 6" id="KW-0472">Membrane</keyword>
<keyword evidence="9" id="KW-1185">Reference proteome</keyword>
<sequence length="227" mass="25259">MVEENDLNEKKTYMHEATISSRGAFETETVKSSGQNGKQQDLEKIKEEGKPSTVPFHKLFSCADSADMLLMITGTISAVGNGICMPLMVILFGNRIDSFGQNQSNKDVVDVVSKVSLKFVYLAVEAGRAAFFQAACWMVTEERQAARIRSLYLKIILRQDIASFDKEANSGEAIGRIFGDTILIQDAMGEKVGKFIQLVSTFIGGFVITFIKGWLLTLDMYHQFLFL</sequence>
<dbReference type="Pfam" id="PF00664">
    <property type="entry name" value="ABC_membrane"/>
    <property type="match status" value="1"/>
</dbReference>
<reference evidence="8 9" key="1">
    <citation type="journal article" date="2023" name="Hortic Res">
        <title>The complete reference genome for grapevine (Vitis vinifera L.) genetics and breeding.</title>
        <authorList>
            <person name="Shi X."/>
            <person name="Cao S."/>
            <person name="Wang X."/>
            <person name="Huang S."/>
            <person name="Wang Y."/>
            <person name="Liu Z."/>
            <person name="Liu W."/>
            <person name="Leng X."/>
            <person name="Peng Y."/>
            <person name="Wang N."/>
            <person name="Wang Y."/>
            <person name="Ma Z."/>
            <person name="Xu X."/>
            <person name="Zhang F."/>
            <person name="Xue H."/>
            <person name="Zhong H."/>
            <person name="Wang Y."/>
            <person name="Zhang K."/>
            <person name="Velt A."/>
            <person name="Avia K."/>
            <person name="Holtgrawe D."/>
            <person name="Grimplet J."/>
            <person name="Matus J.T."/>
            <person name="Ware D."/>
            <person name="Wu X."/>
            <person name="Wang H."/>
            <person name="Liu C."/>
            <person name="Fang Y."/>
            <person name="Rustenholz C."/>
            <person name="Cheng Z."/>
            <person name="Xiao H."/>
            <person name="Zhou Y."/>
        </authorList>
    </citation>
    <scope>NUCLEOTIDE SEQUENCE [LARGE SCALE GENOMIC DNA]</scope>
    <source>
        <strain evidence="9">cv. Pinot noir / PN40024</strain>
        <tissue evidence="8">Leaf</tissue>
    </source>
</reference>
<accession>A0ABY9CZP0</accession>
<evidence type="ECO:0000313" key="8">
    <source>
        <dbReference type="EMBL" id="WJZ99986.1"/>
    </source>
</evidence>
<dbReference type="PANTHER" id="PTHR24222:SF63">
    <property type="entry name" value="ATP BINDING CASSETTE SUBFAMILY B"/>
    <property type="match status" value="1"/>
</dbReference>
<feature type="domain" description="ABC transmembrane type-1" evidence="7">
    <location>
        <begin position="72"/>
        <end position="218"/>
    </location>
</feature>
<dbReference type="InterPro" id="IPR039421">
    <property type="entry name" value="Type_1_exporter"/>
</dbReference>
<evidence type="ECO:0000256" key="4">
    <source>
        <dbReference type="ARBA" id="ARBA00023136"/>
    </source>
</evidence>
<comment type="subcellular location">
    <subcellularLocation>
        <location evidence="1">Membrane</location>
        <topology evidence="1">Multi-pass membrane protein</topology>
    </subcellularLocation>
</comment>
<feature type="compositionally biased region" description="Polar residues" evidence="5">
    <location>
        <begin position="30"/>
        <end position="39"/>
    </location>
</feature>
<dbReference type="PROSITE" id="PS50929">
    <property type="entry name" value="ABC_TM1F"/>
    <property type="match status" value="1"/>
</dbReference>
<gene>
    <name evidence="8" type="ORF">VitviT2T_018385</name>
</gene>
<dbReference type="InterPro" id="IPR036640">
    <property type="entry name" value="ABC1_TM_sf"/>
</dbReference>
<proteinExistence type="predicted"/>
<dbReference type="PANTHER" id="PTHR24222">
    <property type="entry name" value="ABC TRANSPORTER B FAMILY"/>
    <property type="match status" value="1"/>
</dbReference>